<proteinExistence type="predicted"/>
<name>A0A3S9HHR1_9BURK</name>
<reference evidence="4 5" key="1">
    <citation type="journal article" date="2011" name="Int. J. Syst. Evol. Microbiol.">
        <title>Description of Undibacterium oligocarboniphilum sp. nov., isolated from purified water, and Undibacterium pigrum strain CCUG 49012 as the type strain of Undibacterium parvum sp. nov., and emended descriptions of the genus Undibacterium and the species Undibacterium pigrum.</title>
        <authorList>
            <person name="Eder W."/>
            <person name="Wanner G."/>
            <person name="Ludwig W."/>
            <person name="Busse H.J."/>
            <person name="Ziemke-Kageler F."/>
            <person name="Lang E."/>
        </authorList>
    </citation>
    <scope>NUCLEOTIDE SEQUENCE [LARGE SCALE GENOMIC DNA]</scope>
    <source>
        <strain evidence="4 5">DSM 23061</strain>
    </source>
</reference>
<dbReference type="Pfam" id="PF00497">
    <property type="entry name" value="SBP_bac_3"/>
    <property type="match status" value="1"/>
</dbReference>
<feature type="signal peptide" evidence="2">
    <location>
        <begin position="1"/>
        <end position="18"/>
    </location>
</feature>
<dbReference type="SUPFAM" id="SSF53850">
    <property type="entry name" value="Periplasmic binding protein-like II"/>
    <property type="match status" value="1"/>
</dbReference>
<keyword evidence="1 2" id="KW-0732">Signal</keyword>
<organism evidence="4 5">
    <name type="scientific">Undibacterium parvum</name>
    <dbReference type="NCBI Taxonomy" id="401471"/>
    <lineage>
        <taxon>Bacteria</taxon>
        <taxon>Pseudomonadati</taxon>
        <taxon>Pseudomonadota</taxon>
        <taxon>Betaproteobacteria</taxon>
        <taxon>Burkholderiales</taxon>
        <taxon>Oxalobacteraceae</taxon>
        <taxon>Undibacterium</taxon>
    </lineage>
</organism>
<sequence>MLKLLFSLFLLCAPFSFATAVTISLVSEDNWYPYAALKDGKISGFAVDVIQAAYAKVGITVEFTSAPYSRCLMLTKTGNALGCFNSLNDASLGPEFLFHEVPLFRAMIGIYASTKNSKKPLKEIDLRGHRIGVTHQYTYGDQIENDKAIIREVAPSDLSNLRKLVIGRSDYSLIYTRVASYLETSYPAEFKGKIFQVGTVLDDKLFVSFSKIRPESAHYASLLDQGLLAIRADGTYKKLELKWQTPAP</sequence>
<feature type="chain" id="PRO_5019156015" evidence="2">
    <location>
        <begin position="19"/>
        <end position="248"/>
    </location>
</feature>
<dbReference type="Proteomes" id="UP000275663">
    <property type="component" value="Chromosome"/>
</dbReference>
<evidence type="ECO:0000313" key="5">
    <source>
        <dbReference type="Proteomes" id="UP000275663"/>
    </source>
</evidence>
<protein>
    <submittedName>
        <fullName evidence="4">Transporter substrate-binding domain-containing protein</fullName>
    </submittedName>
</protein>
<dbReference type="InterPro" id="IPR001638">
    <property type="entry name" value="Solute-binding_3/MltF_N"/>
</dbReference>
<dbReference type="EMBL" id="CP034464">
    <property type="protein sequence ID" value="AZP11662.1"/>
    <property type="molecule type" value="Genomic_DNA"/>
</dbReference>
<keyword evidence="5" id="KW-1185">Reference proteome</keyword>
<dbReference type="RefSeq" id="WP_126127047.1">
    <property type="nucleotide sequence ID" value="NZ_CP034464.1"/>
</dbReference>
<evidence type="ECO:0000256" key="1">
    <source>
        <dbReference type="ARBA" id="ARBA00022729"/>
    </source>
</evidence>
<accession>A0A3S9HHR1</accession>
<dbReference type="AlphaFoldDB" id="A0A3S9HHR1"/>
<evidence type="ECO:0000259" key="3">
    <source>
        <dbReference type="Pfam" id="PF00497"/>
    </source>
</evidence>
<gene>
    <name evidence="4" type="ORF">EJN92_06435</name>
</gene>
<feature type="domain" description="Solute-binding protein family 3/N-terminal" evidence="3">
    <location>
        <begin position="25"/>
        <end position="244"/>
    </location>
</feature>
<evidence type="ECO:0000313" key="4">
    <source>
        <dbReference type="EMBL" id="AZP11662.1"/>
    </source>
</evidence>
<dbReference type="PANTHER" id="PTHR35936:SF6">
    <property type="entry name" value="AMINO ACID ABC TRANSPORTER SUBSTRATE-BINDING PAAT FAMILY PROTEIN"/>
    <property type="match status" value="1"/>
</dbReference>
<dbReference type="OrthoDB" id="245568at2"/>
<evidence type="ECO:0000256" key="2">
    <source>
        <dbReference type="SAM" id="SignalP"/>
    </source>
</evidence>
<dbReference type="PANTHER" id="PTHR35936">
    <property type="entry name" value="MEMBRANE-BOUND LYTIC MUREIN TRANSGLYCOSYLASE F"/>
    <property type="match status" value="1"/>
</dbReference>
<dbReference type="KEGG" id="upv:EJN92_06435"/>
<dbReference type="Gene3D" id="3.40.190.10">
    <property type="entry name" value="Periplasmic binding protein-like II"/>
    <property type="match status" value="2"/>
</dbReference>